<dbReference type="RefSeq" id="WP_156016255.1">
    <property type="nucleotide sequence ID" value="NZ_WGGD01000005.1"/>
</dbReference>
<dbReference type="EMBL" id="WGGD01000005">
    <property type="protein sequence ID" value="MUN28455.1"/>
    <property type="molecule type" value="Genomic_DNA"/>
</dbReference>
<evidence type="ECO:0000313" key="3">
    <source>
        <dbReference type="Proteomes" id="UP000470772"/>
    </source>
</evidence>
<comment type="caution">
    <text evidence="2">The sequence shown here is derived from an EMBL/GenBank/DDBJ whole genome shotgun (WGS) entry which is preliminary data.</text>
</comment>
<evidence type="ECO:0000313" key="2">
    <source>
        <dbReference type="EMBL" id="MUN28455.1"/>
    </source>
</evidence>
<name>A0A6A9QMG0_SULME</name>
<dbReference type="InterPro" id="IPR007050">
    <property type="entry name" value="HTH_bacterioopsin"/>
</dbReference>
<dbReference type="PANTHER" id="PTHR34236:SF1">
    <property type="entry name" value="DIMETHYL SULFOXIDE REDUCTASE TRANSCRIPTIONAL ACTIVATOR"/>
    <property type="match status" value="1"/>
</dbReference>
<gene>
    <name evidence="2" type="ORF">GC250_03005</name>
</gene>
<keyword evidence="3" id="KW-1185">Reference proteome</keyword>
<sequence length="213" mass="24102">MPQNCGKKNKTLTSNNVTVSILILYATIKTPYIFTFDSNMKGEFIIFDVKASGPSSRILLEVKSDQAVVEKVCNTFSRVGKQTFLCSMTSDSKIARVVASYSILRGIMFADSVVWIFILEGYGELKNVLRDLLEVTKGVRVLKVRKVNSTEPLTVKQEQIVKIALDSGFYDFPRKITEKELAKRLNVSQSSLSEILRRAEKNIISDYFRRRGL</sequence>
<organism evidence="2 3">
    <name type="scientific">Sulfuracidifex metallicus DSM 6482 = JCM 9184</name>
    <dbReference type="NCBI Taxonomy" id="523847"/>
    <lineage>
        <taxon>Archaea</taxon>
        <taxon>Thermoproteota</taxon>
        <taxon>Thermoprotei</taxon>
        <taxon>Sulfolobales</taxon>
        <taxon>Sulfolobaceae</taxon>
        <taxon>Sulfuracidifex</taxon>
    </lineage>
</organism>
<evidence type="ECO:0000259" key="1">
    <source>
        <dbReference type="Pfam" id="PF04967"/>
    </source>
</evidence>
<dbReference type="Proteomes" id="UP000470772">
    <property type="component" value="Unassembled WGS sequence"/>
</dbReference>
<dbReference type="AlphaFoldDB" id="A0A6A9QMG0"/>
<accession>A0A6A9QMG0</accession>
<dbReference type="PANTHER" id="PTHR34236">
    <property type="entry name" value="DIMETHYL SULFOXIDE REDUCTASE TRANSCRIPTIONAL ACTIVATOR"/>
    <property type="match status" value="1"/>
</dbReference>
<reference evidence="2 3" key="1">
    <citation type="submission" date="2019-10" db="EMBL/GenBank/DDBJ databases">
        <title>Sequencing and Assembly of Multiple Reported Metal-Biooxidizing Members of the Extremely Thermoacidophilic Archaeal Family Sulfolobaceae.</title>
        <authorList>
            <person name="Counts J.A."/>
            <person name="Kelly R.M."/>
        </authorList>
    </citation>
    <scope>NUCLEOTIDE SEQUENCE [LARGE SCALE GENOMIC DNA]</scope>
    <source>
        <strain evidence="2 3">DSM 6482</strain>
    </source>
</reference>
<proteinExistence type="predicted"/>
<dbReference type="Pfam" id="PF04967">
    <property type="entry name" value="HTH_10"/>
    <property type="match status" value="1"/>
</dbReference>
<feature type="domain" description="HTH bat-type" evidence="1">
    <location>
        <begin position="153"/>
        <end position="204"/>
    </location>
</feature>
<protein>
    <submittedName>
        <fullName evidence="2">Bacterio-opsin activator</fullName>
    </submittedName>
</protein>